<keyword evidence="7" id="KW-0406">Ion transport</keyword>
<evidence type="ECO:0000256" key="5">
    <source>
        <dbReference type="ARBA" id="ARBA00022882"/>
    </source>
</evidence>
<feature type="transmembrane region" description="Helical" evidence="11">
    <location>
        <begin position="34"/>
        <end position="56"/>
    </location>
</feature>
<sequence>MVFQDQRNQSGSLATWHTVKDVEDESVLKLVGFIFHKISLSISVILVLWVLMKIVCFGSHLLHRRLEVFDTFVILTSFVVDMIFVKGLSMYTLKQFVYILAFMLPWRVIRVTNSLVVAVKDHEHFRLKMLFTQKKKIEHDNKQIRAERDSYKVNYGGGYTEYSEWLAGIRAISRLTTAYAAEQVEALKKLCLSEGIDDWKIFQSLARQQIRPGSKGVMGSFASLAFGAFGNKSTSFWSVLDTPKMRRGKSMEVVAQNRINNSETNVQNQKRHSKAKILGFLGSSADYLRGKIRNGHHLSLDSDPGPLKANTSLHQNGHIGKRLVRGETIDTVSTESNDDLTERQCSTDDYPKQSTIESSVFGGSLSPSLIVNEGSMQMFRTQSDSATARPPLCHSSCLQETSCSIEHPVEQQPKRRASVGAMDSLTVTYRADYCRSSSDDVFRNETSEV</sequence>
<dbReference type="InterPro" id="IPR031846">
    <property type="entry name" value="Hvcn1"/>
</dbReference>
<evidence type="ECO:0000256" key="4">
    <source>
        <dbReference type="ARBA" id="ARBA00022692"/>
    </source>
</evidence>
<name>A0ABY7E4H4_MYAAR</name>
<keyword evidence="3" id="KW-1003">Cell membrane</keyword>
<feature type="compositionally biased region" description="Basic and acidic residues" evidence="10">
    <location>
        <begin position="340"/>
        <end position="351"/>
    </location>
</feature>
<evidence type="ECO:0000256" key="1">
    <source>
        <dbReference type="ARBA" id="ARBA00004651"/>
    </source>
</evidence>
<protein>
    <submittedName>
        <fullName evidence="12">HVCN1-like protein</fullName>
    </submittedName>
</protein>
<dbReference type="PANTHER" id="PTHR46480:SF1">
    <property type="entry name" value="VOLTAGE-GATED HYDROGEN CHANNEL 1"/>
    <property type="match status" value="1"/>
</dbReference>
<dbReference type="InterPro" id="IPR027359">
    <property type="entry name" value="Volt_channel_dom_sf"/>
</dbReference>
<dbReference type="EMBL" id="CP111015">
    <property type="protein sequence ID" value="WAR03872.1"/>
    <property type="molecule type" value="Genomic_DNA"/>
</dbReference>
<comment type="subcellular location">
    <subcellularLocation>
        <location evidence="1">Cell membrane</location>
        <topology evidence="1">Multi-pass membrane protein</topology>
    </subcellularLocation>
</comment>
<dbReference type="Gene3D" id="1.20.120.350">
    <property type="entry name" value="Voltage-gated potassium channels. Chain C"/>
    <property type="match status" value="1"/>
</dbReference>
<dbReference type="Proteomes" id="UP001164746">
    <property type="component" value="Chromosome 4"/>
</dbReference>
<evidence type="ECO:0000256" key="8">
    <source>
        <dbReference type="ARBA" id="ARBA00023136"/>
    </source>
</evidence>
<proteinExistence type="predicted"/>
<keyword evidence="5" id="KW-0851">Voltage-gated channel</keyword>
<evidence type="ECO:0000256" key="2">
    <source>
        <dbReference type="ARBA" id="ARBA00022448"/>
    </source>
</evidence>
<keyword evidence="2" id="KW-0813">Transport</keyword>
<keyword evidence="6 11" id="KW-1133">Transmembrane helix</keyword>
<evidence type="ECO:0000256" key="9">
    <source>
        <dbReference type="ARBA" id="ARBA00023303"/>
    </source>
</evidence>
<evidence type="ECO:0000313" key="12">
    <source>
        <dbReference type="EMBL" id="WAR03872.1"/>
    </source>
</evidence>
<evidence type="ECO:0000256" key="6">
    <source>
        <dbReference type="ARBA" id="ARBA00022989"/>
    </source>
</evidence>
<keyword evidence="8 11" id="KW-0472">Membrane</keyword>
<keyword evidence="13" id="KW-1185">Reference proteome</keyword>
<keyword evidence="9" id="KW-0407">Ion channel</keyword>
<evidence type="ECO:0000256" key="3">
    <source>
        <dbReference type="ARBA" id="ARBA00022475"/>
    </source>
</evidence>
<evidence type="ECO:0000256" key="7">
    <source>
        <dbReference type="ARBA" id="ARBA00023065"/>
    </source>
</evidence>
<gene>
    <name evidence="12" type="ORF">MAR_010430</name>
</gene>
<keyword evidence="4 11" id="KW-0812">Transmembrane</keyword>
<feature type="region of interest" description="Disordered" evidence="10">
    <location>
        <begin position="315"/>
        <end position="358"/>
    </location>
</feature>
<accession>A0ABY7E4H4</accession>
<dbReference type="PANTHER" id="PTHR46480">
    <property type="entry name" value="F20B24.22"/>
    <property type="match status" value="1"/>
</dbReference>
<organism evidence="12 13">
    <name type="scientific">Mya arenaria</name>
    <name type="common">Soft-shell clam</name>
    <dbReference type="NCBI Taxonomy" id="6604"/>
    <lineage>
        <taxon>Eukaryota</taxon>
        <taxon>Metazoa</taxon>
        <taxon>Spiralia</taxon>
        <taxon>Lophotrochozoa</taxon>
        <taxon>Mollusca</taxon>
        <taxon>Bivalvia</taxon>
        <taxon>Autobranchia</taxon>
        <taxon>Heteroconchia</taxon>
        <taxon>Euheterodonta</taxon>
        <taxon>Imparidentia</taxon>
        <taxon>Neoheterodontei</taxon>
        <taxon>Myida</taxon>
        <taxon>Myoidea</taxon>
        <taxon>Myidae</taxon>
        <taxon>Mya</taxon>
    </lineage>
</organism>
<evidence type="ECO:0000256" key="10">
    <source>
        <dbReference type="SAM" id="MobiDB-lite"/>
    </source>
</evidence>
<evidence type="ECO:0000313" key="13">
    <source>
        <dbReference type="Proteomes" id="UP001164746"/>
    </source>
</evidence>
<feature type="transmembrane region" description="Helical" evidence="11">
    <location>
        <begin position="68"/>
        <end position="85"/>
    </location>
</feature>
<reference evidence="12" key="1">
    <citation type="submission" date="2022-11" db="EMBL/GenBank/DDBJ databases">
        <title>Centuries of genome instability and evolution in soft-shell clam transmissible cancer (bioRxiv).</title>
        <authorList>
            <person name="Hart S.F.M."/>
            <person name="Yonemitsu M.A."/>
            <person name="Giersch R.M."/>
            <person name="Beal B.F."/>
            <person name="Arriagada G."/>
            <person name="Davis B.W."/>
            <person name="Ostrander E.A."/>
            <person name="Goff S.P."/>
            <person name="Metzger M.J."/>
        </authorList>
    </citation>
    <scope>NUCLEOTIDE SEQUENCE</scope>
    <source>
        <strain evidence="12">MELC-2E11</strain>
        <tissue evidence="12">Siphon/mantle</tissue>
    </source>
</reference>
<evidence type="ECO:0000256" key="11">
    <source>
        <dbReference type="SAM" id="Phobius"/>
    </source>
</evidence>